<accession>A0ACB6QKU2</accession>
<evidence type="ECO:0000313" key="1">
    <source>
        <dbReference type="EMBL" id="KAF2467520.1"/>
    </source>
</evidence>
<name>A0ACB6QKU2_9PLEO</name>
<sequence>MTTLQAAPLEPFSDSSISDRVTDVFPFLQLPRELRDQIYNNVLDNLDTRGVEAARIERRHLVHFEPTAANFLVVLHHDSICLNRQVAAEALEVLLKHHTVFLSCGPFVLKKLLLLIAESDPGKTWLKWLRKIELDWVTFPNLRWYPPSRTERESWWTIVDKDIQNEYVHGTRSNGNYNEEYLWDYDGEGYDDNFYEAANMSLHPSLDHGPALPTSDDDPFGISTHYPFSDPAEEPTYDVETQDELYTKLDLLIDLEVRPLFAYLSTSVFALSSITIPLYFISKPSLQHRHITRPGSSLPLRLRYWVQVVVHALLMLNPLSGDTPAKLDEVRVKYMSKDVWAAMEPCDDLTRMAKDGIFPNDDDEDREGEGEAFKAVKAELAKRGVKIEEELDVKVKLVRWQGDLDMWKVGDELDVTFTRADKANRPPTATEKVLESSIP</sequence>
<gene>
    <name evidence="1" type="ORF">BDR25DRAFT_234163</name>
</gene>
<reference evidence="1" key="1">
    <citation type="journal article" date="2020" name="Stud. Mycol.">
        <title>101 Dothideomycetes genomes: a test case for predicting lifestyles and emergence of pathogens.</title>
        <authorList>
            <person name="Haridas S."/>
            <person name="Albert R."/>
            <person name="Binder M."/>
            <person name="Bloem J."/>
            <person name="Labutti K."/>
            <person name="Salamov A."/>
            <person name="Andreopoulos B."/>
            <person name="Baker S."/>
            <person name="Barry K."/>
            <person name="Bills G."/>
            <person name="Bluhm B."/>
            <person name="Cannon C."/>
            <person name="Castanera R."/>
            <person name="Culley D."/>
            <person name="Daum C."/>
            <person name="Ezra D."/>
            <person name="Gonzalez J."/>
            <person name="Henrissat B."/>
            <person name="Kuo A."/>
            <person name="Liang C."/>
            <person name="Lipzen A."/>
            <person name="Lutzoni F."/>
            <person name="Magnuson J."/>
            <person name="Mondo S."/>
            <person name="Nolan M."/>
            <person name="Ohm R."/>
            <person name="Pangilinan J."/>
            <person name="Park H.-J."/>
            <person name="Ramirez L."/>
            <person name="Alfaro M."/>
            <person name="Sun H."/>
            <person name="Tritt A."/>
            <person name="Yoshinaga Y."/>
            <person name="Zwiers L.-H."/>
            <person name="Turgeon B."/>
            <person name="Goodwin S."/>
            <person name="Spatafora J."/>
            <person name="Crous P."/>
            <person name="Grigoriev I."/>
        </authorList>
    </citation>
    <scope>NUCLEOTIDE SEQUENCE</scope>
    <source>
        <strain evidence="1">ATCC 200398</strain>
    </source>
</reference>
<organism evidence="1 2">
    <name type="scientific">Lindgomyces ingoldianus</name>
    <dbReference type="NCBI Taxonomy" id="673940"/>
    <lineage>
        <taxon>Eukaryota</taxon>
        <taxon>Fungi</taxon>
        <taxon>Dikarya</taxon>
        <taxon>Ascomycota</taxon>
        <taxon>Pezizomycotina</taxon>
        <taxon>Dothideomycetes</taxon>
        <taxon>Pleosporomycetidae</taxon>
        <taxon>Pleosporales</taxon>
        <taxon>Lindgomycetaceae</taxon>
        <taxon>Lindgomyces</taxon>
    </lineage>
</organism>
<protein>
    <submittedName>
        <fullName evidence="1">Uncharacterized protein</fullName>
    </submittedName>
</protein>
<keyword evidence="2" id="KW-1185">Reference proteome</keyword>
<evidence type="ECO:0000313" key="2">
    <source>
        <dbReference type="Proteomes" id="UP000799755"/>
    </source>
</evidence>
<dbReference type="EMBL" id="MU003520">
    <property type="protein sequence ID" value="KAF2467520.1"/>
    <property type="molecule type" value="Genomic_DNA"/>
</dbReference>
<proteinExistence type="predicted"/>
<dbReference type="Proteomes" id="UP000799755">
    <property type="component" value="Unassembled WGS sequence"/>
</dbReference>
<comment type="caution">
    <text evidence="1">The sequence shown here is derived from an EMBL/GenBank/DDBJ whole genome shotgun (WGS) entry which is preliminary data.</text>
</comment>